<dbReference type="GO" id="GO:0016020">
    <property type="term" value="C:membrane"/>
    <property type="evidence" value="ECO:0007669"/>
    <property type="project" value="UniProtKB-SubCell"/>
</dbReference>
<gene>
    <name evidence="5" type="ORF">BSTOLATCC_MIC64134</name>
</gene>
<dbReference type="InterPro" id="IPR036457">
    <property type="entry name" value="PPM-type-like_dom_sf"/>
</dbReference>
<keyword evidence="6" id="KW-1185">Reference proteome</keyword>
<evidence type="ECO:0000259" key="4">
    <source>
        <dbReference type="PROSITE" id="PS51746"/>
    </source>
</evidence>
<organism evidence="5 6">
    <name type="scientific">Blepharisma stoltei</name>
    <dbReference type="NCBI Taxonomy" id="1481888"/>
    <lineage>
        <taxon>Eukaryota</taxon>
        <taxon>Sar</taxon>
        <taxon>Alveolata</taxon>
        <taxon>Ciliophora</taxon>
        <taxon>Postciliodesmatophora</taxon>
        <taxon>Heterotrichea</taxon>
        <taxon>Heterotrichida</taxon>
        <taxon>Blepharismidae</taxon>
        <taxon>Blepharisma</taxon>
    </lineage>
</organism>
<feature type="region of interest" description="Disordered" evidence="3">
    <location>
        <begin position="390"/>
        <end position="428"/>
    </location>
</feature>
<keyword evidence="2" id="KW-0472">Membrane</keyword>
<dbReference type="GO" id="GO:0004722">
    <property type="term" value="F:protein serine/threonine phosphatase activity"/>
    <property type="evidence" value="ECO:0007669"/>
    <property type="project" value="InterPro"/>
</dbReference>
<protein>
    <recommendedName>
        <fullName evidence="4">PPM-type phosphatase domain-containing protein</fullName>
    </recommendedName>
</protein>
<dbReference type="InterPro" id="IPR001932">
    <property type="entry name" value="PPM-type_phosphatase-like_dom"/>
</dbReference>
<dbReference type="CDD" id="cd00143">
    <property type="entry name" value="PP2Cc"/>
    <property type="match status" value="1"/>
</dbReference>
<dbReference type="EMBL" id="CAJZBQ010000062">
    <property type="protein sequence ID" value="CAG9335669.1"/>
    <property type="molecule type" value="Genomic_DNA"/>
</dbReference>
<proteinExistence type="predicted"/>
<dbReference type="PROSITE" id="PS51746">
    <property type="entry name" value="PPM_2"/>
    <property type="match status" value="1"/>
</dbReference>
<dbReference type="InterPro" id="IPR015655">
    <property type="entry name" value="PP2C"/>
</dbReference>
<evidence type="ECO:0000313" key="5">
    <source>
        <dbReference type="EMBL" id="CAG9335669.1"/>
    </source>
</evidence>
<evidence type="ECO:0000256" key="3">
    <source>
        <dbReference type="SAM" id="MobiDB-lite"/>
    </source>
</evidence>
<dbReference type="AlphaFoldDB" id="A0AAU9KQW6"/>
<dbReference type="SUPFAM" id="SSF81606">
    <property type="entry name" value="PP2C-like"/>
    <property type="match status" value="1"/>
</dbReference>
<dbReference type="Proteomes" id="UP001162131">
    <property type="component" value="Unassembled WGS sequence"/>
</dbReference>
<evidence type="ECO:0000256" key="1">
    <source>
        <dbReference type="ARBA" id="ARBA00004370"/>
    </source>
</evidence>
<accession>A0AAU9KQW6</accession>
<dbReference type="PANTHER" id="PTHR47992">
    <property type="entry name" value="PROTEIN PHOSPHATASE"/>
    <property type="match status" value="1"/>
</dbReference>
<dbReference type="SMART" id="SM00332">
    <property type="entry name" value="PP2Cc"/>
    <property type="match status" value="1"/>
</dbReference>
<reference evidence="5" key="1">
    <citation type="submission" date="2021-09" db="EMBL/GenBank/DDBJ databases">
        <authorList>
            <consortium name="AG Swart"/>
            <person name="Singh M."/>
            <person name="Singh A."/>
            <person name="Seah K."/>
            <person name="Emmerich C."/>
        </authorList>
    </citation>
    <scope>NUCLEOTIDE SEQUENCE</scope>
    <source>
        <strain evidence="5">ATCC30299</strain>
    </source>
</reference>
<sequence>MGNCCLNSAPEFLQELVYTSFANLKVYDRDSDGTIKGRSNVQFELSSPVLQSSLNCKLNNHAIRITGCAIPGLDPRKNRAKDCQDTYAIVEKGNVIMTSLFDGHGKEGKKISHFCRDFMSNYLENNYEDIESDPIGNIERMTVLCDEALKKSDIDSILSGTTAVVVLFTSTGIHVGSVGDSRAVLSTIPKTNTPYQVPAASYYNRFKRPVLPLRILKAIPLTIDQKPNHFDELKRIIASGGFVERVKDEIGNEIGPFRVWKKRGIMPGLAVSRSIGDRMAKEVGVISTPVNHTFPLYFNRDQFIVIASDGIWDTMENLEVVNFVERFRHSSKFSSGASDFPVNTNNSTIARLLCEEARYRWFGIIEDEDVVIDDISCVIIEMNCLEPSTTIEPESSTEERNIKGFQSITTIDESKKEDEKARESAEPGKVKVVRRDFVRGSTAAVEENE</sequence>
<comment type="caution">
    <text evidence="5">The sequence shown here is derived from an EMBL/GenBank/DDBJ whole genome shotgun (WGS) entry which is preliminary data.</text>
</comment>
<comment type="subcellular location">
    <subcellularLocation>
        <location evidence="1">Membrane</location>
    </subcellularLocation>
</comment>
<dbReference type="Pfam" id="PF00481">
    <property type="entry name" value="PP2C"/>
    <property type="match status" value="1"/>
</dbReference>
<evidence type="ECO:0000256" key="2">
    <source>
        <dbReference type="ARBA" id="ARBA00023136"/>
    </source>
</evidence>
<feature type="compositionally biased region" description="Basic and acidic residues" evidence="3">
    <location>
        <begin position="412"/>
        <end position="428"/>
    </location>
</feature>
<name>A0AAU9KQW6_9CILI</name>
<dbReference type="Gene3D" id="3.60.40.10">
    <property type="entry name" value="PPM-type phosphatase domain"/>
    <property type="match status" value="1"/>
</dbReference>
<feature type="domain" description="PPM-type phosphatase" evidence="4">
    <location>
        <begin position="67"/>
        <end position="382"/>
    </location>
</feature>
<evidence type="ECO:0000313" key="6">
    <source>
        <dbReference type="Proteomes" id="UP001162131"/>
    </source>
</evidence>